<protein>
    <submittedName>
        <fullName evidence="1">Uncharacterized protein</fullName>
    </submittedName>
</protein>
<sequence>YDKNISGEALKEWFDFQRRVTTEALQWRQYNIFSRQLTLRLALRYRDKKIVSPTRATVKTRVYAECQREMLEIIDMFSKWTHWLMVVLKETELLRLDSTTSVPLHKRCWEHFKKKVEANLHDWIKYNTHLKSFWEYKYRSIISGEFYETVTFRRYLAGHCR</sequence>
<dbReference type="EMBL" id="GDQN01000325">
    <property type="protein sequence ID" value="JAT90729.1"/>
    <property type="molecule type" value="Transcribed_RNA"/>
</dbReference>
<dbReference type="AlphaFoldDB" id="A0A1E1WUK7"/>
<accession>A0A1E1WUK7</accession>
<name>A0A1E1WUK7_PECGO</name>
<dbReference type="OrthoDB" id="6777429at2759"/>
<reference evidence="1" key="1">
    <citation type="submission" date="2015-09" db="EMBL/GenBank/DDBJ databases">
        <title>De novo assembly of Pectinophora gossypiella (Pink Bollworm) gut transcriptome.</title>
        <authorList>
            <person name="Tassone E.E."/>
        </authorList>
    </citation>
    <scope>NUCLEOTIDE SEQUENCE</scope>
</reference>
<proteinExistence type="predicted"/>
<organism evidence="1">
    <name type="scientific">Pectinophora gossypiella</name>
    <name type="common">Cotton pink bollworm</name>
    <name type="synonym">Depressaria gossypiella</name>
    <dbReference type="NCBI Taxonomy" id="13191"/>
    <lineage>
        <taxon>Eukaryota</taxon>
        <taxon>Metazoa</taxon>
        <taxon>Ecdysozoa</taxon>
        <taxon>Arthropoda</taxon>
        <taxon>Hexapoda</taxon>
        <taxon>Insecta</taxon>
        <taxon>Pterygota</taxon>
        <taxon>Neoptera</taxon>
        <taxon>Endopterygota</taxon>
        <taxon>Lepidoptera</taxon>
        <taxon>Glossata</taxon>
        <taxon>Ditrysia</taxon>
        <taxon>Gelechioidea</taxon>
        <taxon>Gelechiidae</taxon>
        <taxon>Apatetrinae</taxon>
        <taxon>Pectinophora</taxon>
    </lineage>
</organism>
<feature type="non-terminal residue" evidence="1">
    <location>
        <position position="1"/>
    </location>
</feature>
<gene>
    <name evidence="1" type="ORF">g.4889</name>
</gene>
<evidence type="ECO:0000313" key="1">
    <source>
        <dbReference type="EMBL" id="JAT90729.1"/>
    </source>
</evidence>